<evidence type="ECO:0000313" key="1">
    <source>
        <dbReference type="EMBL" id="JAH15298.1"/>
    </source>
</evidence>
<sequence length="66" mass="6851">MLGICVAVPADGVQLFVGLSANCGVPVFVLIGTEIRGIGRGGDHTLLHSRDLKGTQVSYSRGKITV</sequence>
<dbReference type="EMBL" id="GBXM01093279">
    <property type="protein sequence ID" value="JAH15298.1"/>
    <property type="molecule type" value="Transcribed_RNA"/>
</dbReference>
<dbReference type="AlphaFoldDB" id="A0A0E9QGS9"/>
<accession>A0A0E9QGS9</accession>
<reference evidence="1" key="1">
    <citation type="submission" date="2014-11" db="EMBL/GenBank/DDBJ databases">
        <authorList>
            <person name="Amaro Gonzalez C."/>
        </authorList>
    </citation>
    <scope>NUCLEOTIDE SEQUENCE</scope>
</reference>
<reference evidence="1" key="2">
    <citation type="journal article" date="2015" name="Fish Shellfish Immunol.">
        <title>Early steps in the European eel (Anguilla anguilla)-Vibrio vulnificus interaction in the gills: Role of the RtxA13 toxin.</title>
        <authorList>
            <person name="Callol A."/>
            <person name="Pajuelo D."/>
            <person name="Ebbesson L."/>
            <person name="Teles M."/>
            <person name="MacKenzie S."/>
            <person name="Amaro C."/>
        </authorList>
    </citation>
    <scope>NUCLEOTIDE SEQUENCE</scope>
</reference>
<protein>
    <submittedName>
        <fullName evidence="1">Uncharacterized protein</fullName>
    </submittedName>
</protein>
<proteinExistence type="predicted"/>
<organism evidence="1">
    <name type="scientific">Anguilla anguilla</name>
    <name type="common">European freshwater eel</name>
    <name type="synonym">Muraena anguilla</name>
    <dbReference type="NCBI Taxonomy" id="7936"/>
    <lineage>
        <taxon>Eukaryota</taxon>
        <taxon>Metazoa</taxon>
        <taxon>Chordata</taxon>
        <taxon>Craniata</taxon>
        <taxon>Vertebrata</taxon>
        <taxon>Euteleostomi</taxon>
        <taxon>Actinopterygii</taxon>
        <taxon>Neopterygii</taxon>
        <taxon>Teleostei</taxon>
        <taxon>Anguilliformes</taxon>
        <taxon>Anguillidae</taxon>
        <taxon>Anguilla</taxon>
    </lineage>
</organism>
<name>A0A0E9QGS9_ANGAN</name>